<feature type="chain" id="PRO_5017601573" evidence="1">
    <location>
        <begin position="22"/>
        <end position="229"/>
    </location>
</feature>
<protein>
    <submittedName>
        <fullName evidence="2">Nucleotide-binding protein</fullName>
    </submittedName>
</protein>
<feature type="signal peptide" evidence="1">
    <location>
        <begin position="1"/>
        <end position="21"/>
    </location>
</feature>
<reference evidence="2 3" key="1">
    <citation type="submission" date="2018-05" db="EMBL/GenBank/DDBJ databases">
        <title>Rhodoferax soyangensis sp.nov., isolated from an oligotrophic freshwater lake.</title>
        <authorList>
            <person name="Park M."/>
        </authorList>
    </citation>
    <scope>NUCLEOTIDE SEQUENCE [LARGE SCALE GENOMIC DNA]</scope>
    <source>
        <strain evidence="2 3">IMCC26218</strain>
    </source>
</reference>
<proteinExistence type="predicted"/>
<dbReference type="AlphaFoldDB" id="A0A3E1RBW3"/>
<comment type="caution">
    <text evidence="2">The sequence shown here is derived from an EMBL/GenBank/DDBJ whole genome shotgun (WGS) entry which is preliminary data.</text>
</comment>
<evidence type="ECO:0000256" key="1">
    <source>
        <dbReference type="SAM" id="SignalP"/>
    </source>
</evidence>
<organism evidence="2 3">
    <name type="scientific">Rhodoferax lacus</name>
    <dbReference type="NCBI Taxonomy" id="2184758"/>
    <lineage>
        <taxon>Bacteria</taxon>
        <taxon>Pseudomonadati</taxon>
        <taxon>Pseudomonadota</taxon>
        <taxon>Betaproteobacteria</taxon>
        <taxon>Burkholderiales</taxon>
        <taxon>Comamonadaceae</taxon>
        <taxon>Rhodoferax</taxon>
    </lineage>
</organism>
<name>A0A3E1RBW3_9BURK</name>
<gene>
    <name evidence="2" type="ORF">DIC66_10120</name>
</gene>
<sequence length="229" mass="23875">MKKLLSLVLATSALLCQTAFAADAQAPSNGLLTGEVLESQDAVGYTYLRLKTKTGETWAAVNQTAVKKGAVVTLENTMVMNNFESKALHKTFPSIVFGSIQGDAKAASSPQGDIAGIKPDLSVVSVSKATGANAHTVAEVVGGAKTLKDKPVQVHGKVVKFNAGIMGKNWIHLRDGTGREADGSNDVLVTTTDSTQVGAVITVSGTVHTDKDFGAGYAYKVLIEDAKLK</sequence>
<evidence type="ECO:0000313" key="3">
    <source>
        <dbReference type="Proteomes" id="UP000260665"/>
    </source>
</evidence>
<accession>A0A3E1RBW3</accession>
<keyword evidence="3" id="KW-1185">Reference proteome</keyword>
<dbReference type="EMBL" id="QFZK01000005">
    <property type="protein sequence ID" value="RFO96855.1"/>
    <property type="molecule type" value="Genomic_DNA"/>
</dbReference>
<keyword evidence="1" id="KW-0732">Signal</keyword>
<dbReference type="RefSeq" id="WP_117176738.1">
    <property type="nucleotide sequence ID" value="NZ_QFZK01000005.1"/>
</dbReference>
<evidence type="ECO:0000313" key="2">
    <source>
        <dbReference type="EMBL" id="RFO96855.1"/>
    </source>
</evidence>
<dbReference type="Proteomes" id="UP000260665">
    <property type="component" value="Unassembled WGS sequence"/>
</dbReference>
<dbReference type="OrthoDB" id="1118190at2"/>